<dbReference type="InterPro" id="IPR038592">
    <property type="entry name" value="CheD-like_sf"/>
</dbReference>
<dbReference type="Gene3D" id="3.30.1330.200">
    <property type="match status" value="2"/>
</dbReference>
<dbReference type="PANTHER" id="PTHR35147">
    <property type="entry name" value="CHEMORECEPTOR GLUTAMINE DEAMIDASE CHED-RELATED"/>
    <property type="match status" value="1"/>
</dbReference>
<dbReference type="SUPFAM" id="SSF64438">
    <property type="entry name" value="CNF1/YfiH-like putative cysteine hydrolases"/>
    <property type="match status" value="2"/>
</dbReference>
<dbReference type="RefSeq" id="WP_011397509.1">
    <property type="nucleotide sequence ID" value="NC_007645.1"/>
</dbReference>
<comment type="function">
    <text evidence="3">Probably deamidates glutamine residues to glutamate on methyl-accepting chemotaxis receptors (MCPs), playing an important role in chemotaxis.</text>
</comment>
<reference evidence="4 5" key="1">
    <citation type="journal article" date="2005" name="Nucleic Acids Res.">
        <title>Genomic blueprint of Hahella chejuensis, a marine microbe producing an algicidal agent.</title>
        <authorList>
            <person name="Jeong H."/>
            <person name="Yim J.H."/>
            <person name="Lee C."/>
            <person name="Choi S.-H."/>
            <person name="Park Y.K."/>
            <person name="Yoon S.H."/>
            <person name="Hur C.-G."/>
            <person name="Kang H.-Y."/>
            <person name="Kim D."/>
            <person name="Lee H.H."/>
            <person name="Park K.H."/>
            <person name="Park S.-H."/>
            <person name="Park H.-S."/>
            <person name="Lee H.K."/>
            <person name="Oh T.K."/>
            <person name="Kim J.F."/>
        </authorList>
    </citation>
    <scope>NUCLEOTIDE SEQUENCE [LARGE SCALE GENOMIC DNA]</scope>
    <source>
        <strain evidence="4 5">KCTC 2396</strain>
    </source>
</reference>
<dbReference type="PANTHER" id="PTHR35147:SF3">
    <property type="entry name" value="CHEMORECEPTOR GLUTAMINE DEAMIDASE CHED 1-RELATED"/>
    <property type="match status" value="1"/>
</dbReference>
<evidence type="ECO:0000313" key="5">
    <source>
        <dbReference type="Proteomes" id="UP000000238"/>
    </source>
</evidence>
<comment type="similarity">
    <text evidence="3">Belongs to the CheD family.</text>
</comment>
<sequence length="319" mass="35612">MSRRVSQTVTIKPEEPLEIFLDAGELYLAEADTRIRSLLGEGGVITLWHPHLKLGGMCHFRNVRMNADEPGGRTLNPAYADAALSLLQLEMVRAGATPRRFEAKLFVFDGPDADKTAKEAGKLLHDFGFKLTLDHNGSGNLVFDVWNGDVWIQKDAPSMIDAGKAPQDILEVYLDPGEWYFSDADTRMKTLLGSCVAVVLWHPQKRLGGMCHYMLPQRNGAASNQGLDGRYADEAMQLLVDALRKERTRPQEYEVKIFGGSSMLEGSSINVSKRNIEAAYRLLKQHGFRLVGEDLGGRAHRNLVFDVWSGDVWLRKGSR</sequence>
<proteinExistence type="inferred from homology"/>
<dbReference type="AlphaFoldDB" id="Q2SFY3"/>
<dbReference type="eggNOG" id="COG1871">
    <property type="taxonomic scope" value="Bacteria"/>
</dbReference>
<dbReference type="CDD" id="cd16352">
    <property type="entry name" value="CheD"/>
    <property type="match status" value="1"/>
</dbReference>
<dbReference type="InterPro" id="IPR005659">
    <property type="entry name" value="Chemorcpt_Glu_NH3ase_CheD"/>
</dbReference>
<evidence type="ECO:0000256" key="1">
    <source>
        <dbReference type="ARBA" id="ARBA00022500"/>
    </source>
</evidence>
<evidence type="ECO:0000313" key="4">
    <source>
        <dbReference type="EMBL" id="ABC30441.1"/>
    </source>
</evidence>
<dbReference type="EC" id="3.5.1.44" evidence="3"/>
<dbReference type="Proteomes" id="UP000000238">
    <property type="component" value="Chromosome"/>
</dbReference>
<dbReference type="EMBL" id="CP000155">
    <property type="protein sequence ID" value="ABC30441.1"/>
    <property type="molecule type" value="Genomic_DNA"/>
</dbReference>
<gene>
    <name evidence="3" type="primary">cheD</name>
    <name evidence="4" type="ordered locus">HCH_03704</name>
</gene>
<keyword evidence="5" id="KW-1185">Reference proteome</keyword>
<dbReference type="HOGENOM" id="CLU_870861_0_0_6"/>
<organism evidence="4 5">
    <name type="scientific">Hahella chejuensis (strain KCTC 2396)</name>
    <dbReference type="NCBI Taxonomy" id="349521"/>
    <lineage>
        <taxon>Bacteria</taxon>
        <taxon>Pseudomonadati</taxon>
        <taxon>Pseudomonadota</taxon>
        <taxon>Gammaproteobacteria</taxon>
        <taxon>Oceanospirillales</taxon>
        <taxon>Hahellaceae</taxon>
        <taxon>Hahella</taxon>
    </lineage>
</organism>
<evidence type="ECO:0000256" key="2">
    <source>
        <dbReference type="ARBA" id="ARBA00022801"/>
    </source>
</evidence>
<keyword evidence="1 3" id="KW-0145">Chemotaxis</keyword>
<evidence type="ECO:0000256" key="3">
    <source>
        <dbReference type="HAMAP-Rule" id="MF_01440"/>
    </source>
</evidence>
<dbReference type="Pfam" id="PF03975">
    <property type="entry name" value="CheD"/>
    <property type="match status" value="1"/>
</dbReference>
<comment type="catalytic activity">
    <reaction evidence="3">
        <text>L-glutaminyl-[protein] + H2O = L-glutamyl-[protein] + NH4(+)</text>
        <dbReference type="Rhea" id="RHEA:16441"/>
        <dbReference type="Rhea" id="RHEA-COMP:10207"/>
        <dbReference type="Rhea" id="RHEA-COMP:10208"/>
        <dbReference type="ChEBI" id="CHEBI:15377"/>
        <dbReference type="ChEBI" id="CHEBI:28938"/>
        <dbReference type="ChEBI" id="CHEBI:29973"/>
        <dbReference type="ChEBI" id="CHEBI:30011"/>
        <dbReference type="EC" id="3.5.1.44"/>
    </reaction>
</comment>
<protein>
    <recommendedName>
        <fullName evidence="3">Probable chemoreceptor glutamine deamidase CheD</fullName>
        <ecNumber evidence="3">3.5.1.44</ecNumber>
    </recommendedName>
</protein>
<dbReference type="STRING" id="349521.HCH_03704"/>
<dbReference type="HAMAP" id="MF_01440">
    <property type="entry name" value="CheD"/>
    <property type="match status" value="1"/>
</dbReference>
<accession>Q2SFY3</accession>
<dbReference type="GO" id="GO:0050568">
    <property type="term" value="F:protein-glutamine glutaminase activity"/>
    <property type="evidence" value="ECO:0007669"/>
    <property type="project" value="UniProtKB-UniRule"/>
</dbReference>
<dbReference type="InterPro" id="IPR011324">
    <property type="entry name" value="Cytotoxic_necrot_fac-like_cat"/>
</dbReference>
<dbReference type="GO" id="GO:0006935">
    <property type="term" value="P:chemotaxis"/>
    <property type="evidence" value="ECO:0007669"/>
    <property type="project" value="UniProtKB-UniRule"/>
</dbReference>
<dbReference type="KEGG" id="hch:HCH_03704"/>
<name>Q2SFY3_HAHCH</name>
<keyword evidence="2 3" id="KW-0378">Hydrolase</keyword>